<dbReference type="InterPro" id="IPR000157">
    <property type="entry name" value="TIR_dom"/>
</dbReference>
<keyword evidence="3" id="KW-1185">Reference proteome</keyword>
<dbReference type="RefSeq" id="WP_137451254.1">
    <property type="nucleotide sequence ID" value="NZ_SZZH01000006.1"/>
</dbReference>
<sequence length="298" mass="32967">MQNQIASQVARSVPDVFLSHASEDKAFTKSLADMLVRLGIPAWWDGYQIELGDDIREKVTEGLRAARYGVIILSENFYGANKRWTKDELAALWTSVERDKLLPVHHGLAVARLAELDPMMAARRGVDSQDNPVEVAAVIARKILGPTETDSEGRRVFRNRTLRLSDLAFDANGRITDTVFSGCTLVGSCLCLNVARPDEAQTLGVRFLDTPPARNFERKFVELPPIPYGRAMVGVIGLRNIIFERCYFKEVGFGVTSSERDELLAQFALTPGTGTWPVHLNPLHAGRGDGFGGYLGDY</sequence>
<reference evidence="2 3" key="1">
    <citation type="submission" date="2019-05" db="EMBL/GenBank/DDBJ databases">
        <title>Nakamurella sp. N5BH11, whole genome shotgun sequence.</title>
        <authorList>
            <person name="Tuo L."/>
        </authorList>
    </citation>
    <scope>NUCLEOTIDE SEQUENCE [LARGE SCALE GENOMIC DNA]</scope>
    <source>
        <strain evidence="2 3">N5BH11</strain>
    </source>
</reference>
<dbReference type="SUPFAM" id="SSF52200">
    <property type="entry name" value="Toll/Interleukin receptor TIR domain"/>
    <property type="match status" value="1"/>
</dbReference>
<gene>
    <name evidence="2" type="ORF">FDO65_18670</name>
</gene>
<dbReference type="EMBL" id="SZZH01000006">
    <property type="protein sequence ID" value="TKV56867.1"/>
    <property type="molecule type" value="Genomic_DNA"/>
</dbReference>
<proteinExistence type="predicted"/>
<protein>
    <submittedName>
        <fullName evidence="2">Toll/interleukin-1 receptor domain-containing protein</fullName>
    </submittedName>
</protein>
<dbReference type="PROSITE" id="PS50104">
    <property type="entry name" value="TIR"/>
    <property type="match status" value="1"/>
</dbReference>
<dbReference type="InterPro" id="IPR035897">
    <property type="entry name" value="Toll_tir_struct_dom_sf"/>
</dbReference>
<dbReference type="Gene3D" id="3.40.50.10140">
    <property type="entry name" value="Toll/interleukin-1 receptor homology (TIR) domain"/>
    <property type="match status" value="1"/>
</dbReference>
<evidence type="ECO:0000313" key="3">
    <source>
        <dbReference type="Proteomes" id="UP000306985"/>
    </source>
</evidence>
<name>A0A4U6QA79_9ACTN</name>
<evidence type="ECO:0000313" key="2">
    <source>
        <dbReference type="EMBL" id="TKV56867.1"/>
    </source>
</evidence>
<comment type="caution">
    <text evidence="2">The sequence shown here is derived from an EMBL/GenBank/DDBJ whole genome shotgun (WGS) entry which is preliminary data.</text>
</comment>
<dbReference type="Proteomes" id="UP000306985">
    <property type="component" value="Unassembled WGS sequence"/>
</dbReference>
<dbReference type="OrthoDB" id="7285215at2"/>
<dbReference type="AlphaFoldDB" id="A0A4U6QA79"/>
<dbReference type="Pfam" id="PF13676">
    <property type="entry name" value="TIR_2"/>
    <property type="match status" value="1"/>
</dbReference>
<dbReference type="GO" id="GO:0007165">
    <property type="term" value="P:signal transduction"/>
    <property type="evidence" value="ECO:0007669"/>
    <property type="project" value="InterPro"/>
</dbReference>
<evidence type="ECO:0000259" key="1">
    <source>
        <dbReference type="PROSITE" id="PS50104"/>
    </source>
</evidence>
<organism evidence="2 3">
    <name type="scientific">Nakamurella flava</name>
    <dbReference type="NCBI Taxonomy" id="2576308"/>
    <lineage>
        <taxon>Bacteria</taxon>
        <taxon>Bacillati</taxon>
        <taxon>Actinomycetota</taxon>
        <taxon>Actinomycetes</taxon>
        <taxon>Nakamurellales</taxon>
        <taxon>Nakamurellaceae</taxon>
        <taxon>Nakamurella</taxon>
    </lineage>
</organism>
<keyword evidence="2" id="KW-0675">Receptor</keyword>
<feature type="domain" description="TIR" evidence="1">
    <location>
        <begin position="12"/>
        <end position="165"/>
    </location>
</feature>
<accession>A0A4U6QA79</accession>